<reference evidence="2" key="1">
    <citation type="submission" date="2023-06" db="EMBL/GenBank/DDBJ databases">
        <title>Genome-scale phylogeny and comparative genomics of the fungal order Sordariales.</title>
        <authorList>
            <consortium name="Lawrence Berkeley National Laboratory"/>
            <person name="Hensen N."/>
            <person name="Bonometti L."/>
            <person name="Westerberg I."/>
            <person name="Brannstrom I.O."/>
            <person name="Guillou S."/>
            <person name="Cros-Aarteil S."/>
            <person name="Calhoun S."/>
            <person name="Haridas S."/>
            <person name="Kuo A."/>
            <person name="Mondo S."/>
            <person name="Pangilinan J."/>
            <person name="Riley R."/>
            <person name="Labutti K."/>
            <person name="Andreopoulos B."/>
            <person name="Lipzen A."/>
            <person name="Chen C."/>
            <person name="Yanf M."/>
            <person name="Daum C."/>
            <person name="Ng V."/>
            <person name="Clum A."/>
            <person name="Steindorff A."/>
            <person name="Ohm R."/>
            <person name="Martin F."/>
            <person name="Silar P."/>
            <person name="Natvig D."/>
            <person name="Lalanne C."/>
            <person name="Gautier V."/>
            <person name="Ament-Velasquez S.L."/>
            <person name="Kruys A."/>
            <person name="Hutchinson M.I."/>
            <person name="Powell A.J."/>
            <person name="Barry K."/>
            <person name="Miller A.N."/>
            <person name="Grigoriev I.V."/>
            <person name="Debuchy R."/>
            <person name="Gladieux P."/>
            <person name="Thoren M.H."/>
            <person name="Johannesson H."/>
        </authorList>
    </citation>
    <scope>NUCLEOTIDE SEQUENCE</scope>
    <source>
        <strain evidence="2">CBS 540.89</strain>
    </source>
</reference>
<proteinExistence type="predicted"/>
<evidence type="ECO:0000313" key="3">
    <source>
        <dbReference type="Proteomes" id="UP001172159"/>
    </source>
</evidence>
<comment type="caution">
    <text evidence="2">The sequence shown here is derived from an EMBL/GenBank/DDBJ whole genome shotgun (WGS) entry which is preliminary data.</text>
</comment>
<dbReference type="AlphaFoldDB" id="A0AA40AIQ0"/>
<feature type="region of interest" description="Disordered" evidence="1">
    <location>
        <begin position="1"/>
        <end position="29"/>
    </location>
</feature>
<name>A0AA40AIQ0_9PEZI</name>
<gene>
    <name evidence="2" type="ORF">B0T21DRAFT_396119</name>
</gene>
<feature type="compositionally biased region" description="Polar residues" evidence="1">
    <location>
        <begin position="182"/>
        <end position="193"/>
    </location>
</feature>
<feature type="region of interest" description="Disordered" evidence="1">
    <location>
        <begin position="43"/>
        <end position="77"/>
    </location>
</feature>
<evidence type="ECO:0000256" key="1">
    <source>
        <dbReference type="SAM" id="MobiDB-lite"/>
    </source>
</evidence>
<feature type="region of interest" description="Disordered" evidence="1">
    <location>
        <begin position="167"/>
        <end position="214"/>
    </location>
</feature>
<keyword evidence="3" id="KW-1185">Reference proteome</keyword>
<sequence>MSSNAPQPKAALPFRPAKRSAASSSSSTVNRARVFQFWDPNGRFKSDHVVFRPMPGKDAPDNKDAHGSRDDVGKDEPRKNAYLTHFGALTGDKWHVAAAHILSKYDKNTKSLSSSSSTQYPAGNFTIKACLTVKARLTEPTPASTCTVSRIKPKNSGLDVIKIPKTNIGQDASRNRSKKIRTASSSRVISRQKPSVVTAQATTTPTPSSSCPSPVLVQCIPKDAKGKRIESDSVRNGRNTWNSYNTIGLDTVLMPVDTKNNHDKITAPHTNLSSPLIDRAYRKQRTHSVDQQTFDTIPLIFGHSETTQAVGPTGVNADPRVISLHCSTSIVMQMIDQLGKATSQKILGYRLSGGGRPTFERTKRLAEEKVETLCQKITKIKESL</sequence>
<dbReference type="EMBL" id="JAUKTV010000014">
    <property type="protein sequence ID" value="KAK0716545.1"/>
    <property type="molecule type" value="Genomic_DNA"/>
</dbReference>
<dbReference type="Proteomes" id="UP001172159">
    <property type="component" value="Unassembled WGS sequence"/>
</dbReference>
<organism evidence="2 3">
    <name type="scientific">Apiosordaria backusii</name>
    <dbReference type="NCBI Taxonomy" id="314023"/>
    <lineage>
        <taxon>Eukaryota</taxon>
        <taxon>Fungi</taxon>
        <taxon>Dikarya</taxon>
        <taxon>Ascomycota</taxon>
        <taxon>Pezizomycotina</taxon>
        <taxon>Sordariomycetes</taxon>
        <taxon>Sordariomycetidae</taxon>
        <taxon>Sordariales</taxon>
        <taxon>Lasiosphaeriaceae</taxon>
        <taxon>Apiosordaria</taxon>
    </lineage>
</organism>
<feature type="compositionally biased region" description="Low complexity" evidence="1">
    <location>
        <begin position="194"/>
        <end position="214"/>
    </location>
</feature>
<evidence type="ECO:0000313" key="2">
    <source>
        <dbReference type="EMBL" id="KAK0716545.1"/>
    </source>
</evidence>
<protein>
    <submittedName>
        <fullName evidence="2">Uncharacterized protein</fullName>
    </submittedName>
</protein>
<feature type="compositionally biased region" description="Basic and acidic residues" evidence="1">
    <location>
        <begin position="58"/>
        <end position="77"/>
    </location>
</feature>
<accession>A0AA40AIQ0</accession>